<protein>
    <submittedName>
        <fullName evidence="1">Uncharacterized protein</fullName>
    </submittedName>
</protein>
<dbReference type="AlphaFoldDB" id="A0A0F4HEL0"/>
<sequence length="97" mass="10422">MIEMLQPTDLAHALTHDRADQRARALLNLGWETRPNALVNDLVTADDVQLARRLQANGIVAGKVNLADYRSCAQLVAHHGGWLSAGGKAALLAPFAD</sequence>
<accession>A0A0F4HEL0</accession>
<dbReference type="EMBL" id="WHJL01000028">
    <property type="protein sequence ID" value="MPQ35354.1"/>
    <property type="molecule type" value="Genomic_DNA"/>
</dbReference>
<gene>
    <name evidence="1" type="ORF">BUW47_05435</name>
    <name evidence="2" type="ORF">GC247_05490</name>
</gene>
<evidence type="ECO:0000313" key="4">
    <source>
        <dbReference type="Proteomes" id="UP000466799"/>
    </source>
</evidence>
<name>A0A0F4HEL0_LIMFE</name>
<reference evidence="2 4" key="2">
    <citation type="submission" date="2019-10" db="EMBL/GenBank/DDBJ databases">
        <title>Genome Sequencing and assembly of Lactobacillus fermentum I2, a lactic acid bacteria.</title>
        <authorList>
            <person name="Lopes L.S."/>
            <person name="Persinoti G.F."/>
            <person name="Riano-Pachon D.M."/>
            <person name="Labate C.A."/>
        </authorList>
    </citation>
    <scope>NUCLEOTIDE SEQUENCE [LARGE SCALE GENOMIC DNA]</scope>
    <source>
        <strain evidence="2 4">I2</strain>
    </source>
</reference>
<reference evidence="1 3" key="1">
    <citation type="submission" date="2016-12" db="EMBL/GenBank/DDBJ databases">
        <title>Complete Genome Sequence of Lactobacillus fermentum Strain SNUV175, a Probiotic for Treatment of Bacterial Vaginosis.</title>
        <authorList>
            <person name="Lee S."/>
            <person name="You H.J."/>
            <person name="Kwon B."/>
            <person name="Ko G."/>
        </authorList>
    </citation>
    <scope>NUCLEOTIDE SEQUENCE [LARGE SCALE GENOMIC DNA]</scope>
    <source>
        <strain evidence="1 3">SNUV175</strain>
    </source>
</reference>
<organism evidence="1 3">
    <name type="scientific">Limosilactobacillus fermentum</name>
    <name type="common">Lactobacillus fermentum</name>
    <dbReference type="NCBI Taxonomy" id="1613"/>
    <lineage>
        <taxon>Bacteria</taxon>
        <taxon>Bacillati</taxon>
        <taxon>Bacillota</taxon>
        <taxon>Bacilli</taxon>
        <taxon>Lactobacillales</taxon>
        <taxon>Lactobacillaceae</taxon>
        <taxon>Limosilactobacillus</taxon>
    </lineage>
</organism>
<dbReference type="OrthoDB" id="2320152at2"/>
<proteinExistence type="predicted"/>
<dbReference type="Proteomes" id="UP000185427">
    <property type="component" value="Chromosome"/>
</dbReference>
<dbReference type="Proteomes" id="UP000466799">
    <property type="component" value="Unassembled WGS sequence"/>
</dbReference>
<evidence type="ECO:0000313" key="1">
    <source>
        <dbReference type="EMBL" id="APU45901.1"/>
    </source>
</evidence>
<dbReference type="RefSeq" id="WP_003685567.1">
    <property type="nucleotide sequence ID" value="NZ_CP131058.1"/>
</dbReference>
<dbReference type="EMBL" id="CP019030">
    <property type="protein sequence ID" value="APU45901.1"/>
    <property type="molecule type" value="Genomic_DNA"/>
</dbReference>
<dbReference type="PATRIC" id="fig|1613.32.peg.1003"/>
<evidence type="ECO:0000313" key="2">
    <source>
        <dbReference type="EMBL" id="MPQ35354.1"/>
    </source>
</evidence>
<evidence type="ECO:0000313" key="3">
    <source>
        <dbReference type="Proteomes" id="UP000185427"/>
    </source>
</evidence>